<protein>
    <recommendedName>
        <fullName evidence="8">Peptidase C1A papain C-terminal domain-containing protein</fullName>
    </recommendedName>
</protein>
<keyword evidence="7" id="KW-1015">Disulfide bond</keyword>
<dbReference type="CDD" id="cd02620">
    <property type="entry name" value="Peptidase_C1A_CathepsinB"/>
    <property type="match status" value="1"/>
</dbReference>
<dbReference type="InterPro" id="IPR038765">
    <property type="entry name" value="Papain-like_cys_pep_sf"/>
</dbReference>
<dbReference type="PRINTS" id="PR00705">
    <property type="entry name" value="PAPAIN"/>
</dbReference>
<evidence type="ECO:0000313" key="9">
    <source>
        <dbReference type="EMBL" id="KAJ8918073.1"/>
    </source>
</evidence>
<comment type="caution">
    <text evidence="9">The sequence shown here is derived from an EMBL/GenBank/DDBJ whole genome shotgun (WGS) entry which is preliminary data.</text>
</comment>
<dbReference type="EMBL" id="JANEYG010000028">
    <property type="protein sequence ID" value="KAJ8918073.1"/>
    <property type="molecule type" value="Genomic_DNA"/>
</dbReference>
<evidence type="ECO:0000256" key="2">
    <source>
        <dbReference type="ARBA" id="ARBA00022670"/>
    </source>
</evidence>
<sequence length="340" mass="37432">MLRAFSIDVAENILLSKMQALFVITILVATFASAFSHSLPTQIETEAFIQSINEKASTWTARKNFEGWTPEQLKALAGTFRTDNDNLTLPFVYHQLQANDIPESFDSRQKWPICESLKTIRNQGACAGCWAFAAVEVMSDRLCISSAGAKKFTFSPEEVISCCTDGADGCSGGHLGVPFDYWVTNGIPSGGDYDSHYGCRPYTAAKTGNTPQCNERCVSDYSRSWQQDIRHGIAAYQVTTTVSQIQHEIVKNGPVSAYMDLFEDFYNYGKGIYQHTSGKSLGGHAVKIIGWGSENGTPYWIAANSWGTDFGEGGFFRILRGVNHVEIESFVVAGNPNTEE</sequence>
<dbReference type="FunFam" id="3.90.70.10:FF:000031">
    <property type="entry name" value="Cathepsin B"/>
    <property type="match status" value="1"/>
</dbReference>
<evidence type="ECO:0000313" key="10">
    <source>
        <dbReference type="Proteomes" id="UP001159042"/>
    </source>
</evidence>
<evidence type="ECO:0000256" key="6">
    <source>
        <dbReference type="ARBA" id="ARBA00023145"/>
    </source>
</evidence>
<evidence type="ECO:0000259" key="8">
    <source>
        <dbReference type="SMART" id="SM00645"/>
    </source>
</evidence>
<keyword evidence="3" id="KW-0732">Signal</keyword>
<dbReference type="SUPFAM" id="SSF54001">
    <property type="entry name" value="Cysteine proteinases"/>
    <property type="match status" value="1"/>
</dbReference>
<name>A0AAV8VUN1_9CUCU</name>
<dbReference type="InterPro" id="IPR012599">
    <property type="entry name" value="Propeptide_C1A"/>
</dbReference>
<dbReference type="GO" id="GO:0004197">
    <property type="term" value="F:cysteine-type endopeptidase activity"/>
    <property type="evidence" value="ECO:0007669"/>
    <property type="project" value="InterPro"/>
</dbReference>
<evidence type="ECO:0000256" key="1">
    <source>
        <dbReference type="ARBA" id="ARBA00008455"/>
    </source>
</evidence>
<keyword evidence="6" id="KW-0865">Zymogen</keyword>
<evidence type="ECO:0000256" key="3">
    <source>
        <dbReference type="ARBA" id="ARBA00022729"/>
    </source>
</evidence>
<dbReference type="Gene3D" id="3.90.70.10">
    <property type="entry name" value="Cysteine proteinases"/>
    <property type="match status" value="1"/>
</dbReference>
<gene>
    <name evidence="9" type="ORF">NQ315_011530</name>
</gene>
<dbReference type="InterPro" id="IPR025661">
    <property type="entry name" value="Pept_asp_AS"/>
</dbReference>
<keyword evidence="5" id="KW-0788">Thiol protease</keyword>
<accession>A0AAV8VUN1</accession>
<dbReference type="Pfam" id="PF08127">
    <property type="entry name" value="Propeptide_C1"/>
    <property type="match status" value="1"/>
</dbReference>
<feature type="domain" description="Peptidase C1A papain C-terminal" evidence="8">
    <location>
        <begin position="101"/>
        <end position="335"/>
    </location>
</feature>
<dbReference type="SMART" id="SM00645">
    <property type="entry name" value="Pept_C1"/>
    <property type="match status" value="1"/>
</dbReference>
<dbReference type="InterPro" id="IPR000668">
    <property type="entry name" value="Peptidase_C1A_C"/>
</dbReference>
<evidence type="ECO:0000256" key="4">
    <source>
        <dbReference type="ARBA" id="ARBA00022801"/>
    </source>
</evidence>
<keyword evidence="2" id="KW-0645">Protease</keyword>
<organism evidence="9 10">
    <name type="scientific">Exocentrus adspersus</name>
    <dbReference type="NCBI Taxonomy" id="1586481"/>
    <lineage>
        <taxon>Eukaryota</taxon>
        <taxon>Metazoa</taxon>
        <taxon>Ecdysozoa</taxon>
        <taxon>Arthropoda</taxon>
        <taxon>Hexapoda</taxon>
        <taxon>Insecta</taxon>
        <taxon>Pterygota</taxon>
        <taxon>Neoptera</taxon>
        <taxon>Endopterygota</taxon>
        <taxon>Coleoptera</taxon>
        <taxon>Polyphaga</taxon>
        <taxon>Cucujiformia</taxon>
        <taxon>Chrysomeloidea</taxon>
        <taxon>Cerambycidae</taxon>
        <taxon>Lamiinae</taxon>
        <taxon>Acanthocinini</taxon>
        <taxon>Exocentrus</taxon>
    </lineage>
</organism>
<comment type="similarity">
    <text evidence="1">Belongs to the peptidase C1 family.</text>
</comment>
<proteinExistence type="inferred from homology"/>
<dbReference type="PROSITE" id="PS00639">
    <property type="entry name" value="THIOL_PROTEASE_HIS"/>
    <property type="match status" value="1"/>
</dbReference>
<evidence type="ECO:0000256" key="7">
    <source>
        <dbReference type="ARBA" id="ARBA00023157"/>
    </source>
</evidence>
<keyword evidence="10" id="KW-1185">Reference proteome</keyword>
<dbReference type="GO" id="GO:0006508">
    <property type="term" value="P:proteolysis"/>
    <property type="evidence" value="ECO:0007669"/>
    <property type="project" value="UniProtKB-KW"/>
</dbReference>
<dbReference type="PANTHER" id="PTHR12411">
    <property type="entry name" value="CYSTEINE PROTEASE FAMILY C1-RELATED"/>
    <property type="match status" value="1"/>
</dbReference>
<dbReference type="Pfam" id="PF00112">
    <property type="entry name" value="Peptidase_C1"/>
    <property type="match status" value="1"/>
</dbReference>
<dbReference type="InterPro" id="IPR013128">
    <property type="entry name" value="Peptidase_C1A"/>
</dbReference>
<keyword evidence="4" id="KW-0378">Hydrolase</keyword>
<reference evidence="9 10" key="1">
    <citation type="journal article" date="2023" name="Insect Mol. Biol.">
        <title>Genome sequencing provides insights into the evolution of gene families encoding plant cell wall-degrading enzymes in longhorned beetles.</title>
        <authorList>
            <person name="Shin N.R."/>
            <person name="Okamura Y."/>
            <person name="Kirsch R."/>
            <person name="Pauchet Y."/>
        </authorList>
    </citation>
    <scope>NUCLEOTIDE SEQUENCE [LARGE SCALE GENOMIC DNA]</scope>
    <source>
        <strain evidence="9">EAD_L_NR</strain>
    </source>
</reference>
<dbReference type="Proteomes" id="UP001159042">
    <property type="component" value="Unassembled WGS sequence"/>
</dbReference>
<dbReference type="AlphaFoldDB" id="A0AAV8VUN1"/>
<dbReference type="PROSITE" id="PS00640">
    <property type="entry name" value="THIOL_PROTEASE_ASN"/>
    <property type="match status" value="1"/>
</dbReference>
<dbReference type="InterPro" id="IPR025660">
    <property type="entry name" value="Pept_his_AS"/>
</dbReference>
<evidence type="ECO:0000256" key="5">
    <source>
        <dbReference type="ARBA" id="ARBA00022807"/>
    </source>
</evidence>